<evidence type="ECO:0000256" key="1">
    <source>
        <dbReference type="SAM" id="MobiDB-lite"/>
    </source>
</evidence>
<accession>A0ABN8CV47</accession>
<reference evidence="2 3" key="1">
    <citation type="submission" date="2021-11" db="EMBL/GenBank/DDBJ databases">
        <authorList>
            <person name="Islam A."/>
            <person name="Islam S."/>
            <person name="Flora M.S."/>
            <person name="Rahman M."/>
            <person name="Ziaur R.M."/>
            <person name="Epstein J.H."/>
            <person name="Hassan M."/>
            <person name="Klassen M."/>
            <person name="Woodard K."/>
            <person name="Webb A."/>
            <person name="Webby R.J."/>
            <person name="El Zowalaty M.E."/>
        </authorList>
    </citation>
    <scope>NUCLEOTIDE SEQUENCE [LARGE SCALE GENOMIC DNA]</scope>
    <source>
        <strain evidence="2">Pbs1</strain>
    </source>
</reference>
<protein>
    <submittedName>
        <fullName evidence="2">Uncharacterized protein</fullName>
    </submittedName>
</protein>
<proteinExistence type="predicted"/>
<feature type="compositionally biased region" description="Basic residues" evidence="1">
    <location>
        <begin position="56"/>
        <end position="89"/>
    </location>
</feature>
<sequence>MRSTSSSQSWCFKEELYLWKCKKDSKCSLRFYSPTTIKPKMLFLGKCRLSEEKDHRYRSKKKSSTKHKRKHKRCSKTRSNHVSSSRRRNVSLLPL</sequence>
<feature type="region of interest" description="Disordered" evidence="1">
    <location>
        <begin position="54"/>
        <end position="95"/>
    </location>
</feature>
<comment type="caution">
    <text evidence="2">The sequence shown here is derived from an EMBL/GenBank/DDBJ whole genome shotgun (WGS) entry which is preliminary data.</text>
</comment>
<evidence type="ECO:0000313" key="3">
    <source>
        <dbReference type="Proteomes" id="UP001158986"/>
    </source>
</evidence>
<gene>
    <name evidence="2" type="ORF">PBS001_LOCUS3418</name>
</gene>
<organism evidence="2 3">
    <name type="scientific">Peronospora belbahrii</name>
    <dbReference type="NCBI Taxonomy" id="622444"/>
    <lineage>
        <taxon>Eukaryota</taxon>
        <taxon>Sar</taxon>
        <taxon>Stramenopiles</taxon>
        <taxon>Oomycota</taxon>
        <taxon>Peronosporomycetes</taxon>
        <taxon>Peronosporales</taxon>
        <taxon>Peronosporaceae</taxon>
        <taxon>Peronospora</taxon>
    </lineage>
</organism>
<dbReference type="Proteomes" id="UP001158986">
    <property type="component" value="Unassembled WGS sequence"/>
</dbReference>
<evidence type="ECO:0000313" key="2">
    <source>
        <dbReference type="EMBL" id="CAH0516777.1"/>
    </source>
</evidence>
<dbReference type="EMBL" id="CAKLCB010000207">
    <property type="protein sequence ID" value="CAH0516777.1"/>
    <property type="molecule type" value="Genomic_DNA"/>
</dbReference>
<keyword evidence="3" id="KW-1185">Reference proteome</keyword>
<name>A0ABN8CV47_9STRA</name>